<keyword evidence="6 7" id="KW-0472">Membrane</keyword>
<protein>
    <submittedName>
        <fullName evidence="8">Cation:dicarboxylase symporter family transporter</fullName>
    </submittedName>
</protein>
<dbReference type="InterPro" id="IPR036458">
    <property type="entry name" value="Na:dicarbo_symporter_sf"/>
</dbReference>
<proteinExistence type="predicted"/>
<accession>A0A7Z0MPX0</accession>
<gene>
    <name evidence="8" type="ORF">H0A75_09095</name>
</gene>
<dbReference type="PRINTS" id="PR00173">
    <property type="entry name" value="EDTRNSPORT"/>
</dbReference>
<feature type="transmembrane region" description="Helical" evidence="7">
    <location>
        <begin position="75"/>
        <end position="92"/>
    </location>
</feature>
<dbReference type="EMBL" id="JACCHS010000205">
    <property type="protein sequence ID" value="NYT47666.1"/>
    <property type="molecule type" value="Genomic_DNA"/>
</dbReference>
<evidence type="ECO:0000256" key="3">
    <source>
        <dbReference type="ARBA" id="ARBA00022475"/>
    </source>
</evidence>
<evidence type="ECO:0000256" key="2">
    <source>
        <dbReference type="ARBA" id="ARBA00022448"/>
    </source>
</evidence>
<sequence length="173" mass="18024">MRPAHIFAFSTASSNATIPVTLQALEKRIGVNNTTAAFTVPFGATINMDGTAIMQGVATVFIANVYQIDLGVTQYITIVGMSILASIGTAGVPGVGLIMLAMVFNQVGLPVEGIGLILGVDRLLDMMRTVVNITGDATVTCIVARGEGTLDDAIFNDPEAGTIPELHLPHKIA</sequence>
<dbReference type="SUPFAM" id="SSF118215">
    <property type="entry name" value="Proton glutamate symport protein"/>
    <property type="match status" value="1"/>
</dbReference>
<dbReference type="PANTHER" id="PTHR42865:SF7">
    <property type="entry name" value="PROTON_GLUTAMATE-ASPARTATE SYMPORTER"/>
    <property type="match status" value="1"/>
</dbReference>
<dbReference type="GO" id="GO:0015293">
    <property type="term" value="F:symporter activity"/>
    <property type="evidence" value="ECO:0007669"/>
    <property type="project" value="UniProtKB-KW"/>
</dbReference>
<evidence type="ECO:0000256" key="1">
    <source>
        <dbReference type="ARBA" id="ARBA00004651"/>
    </source>
</evidence>
<dbReference type="AlphaFoldDB" id="A0A7Z0MPX0"/>
<keyword evidence="3" id="KW-1003">Cell membrane</keyword>
<evidence type="ECO:0000313" key="8">
    <source>
        <dbReference type="EMBL" id="NYT47666.1"/>
    </source>
</evidence>
<dbReference type="Pfam" id="PF00375">
    <property type="entry name" value="SDF"/>
    <property type="match status" value="1"/>
</dbReference>
<dbReference type="GO" id="GO:0005886">
    <property type="term" value="C:plasma membrane"/>
    <property type="evidence" value="ECO:0007669"/>
    <property type="project" value="UniProtKB-SubCell"/>
</dbReference>
<evidence type="ECO:0000256" key="5">
    <source>
        <dbReference type="ARBA" id="ARBA00022989"/>
    </source>
</evidence>
<evidence type="ECO:0000256" key="6">
    <source>
        <dbReference type="ARBA" id="ARBA00023136"/>
    </source>
</evidence>
<keyword evidence="2" id="KW-0813">Transport</keyword>
<feature type="transmembrane region" description="Helical" evidence="7">
    <location>
        <begin position="98"/>
        <end position="120"/>
    </location>
</feature>
<organism evidence="8 9">
    <name type="scientific">Candidatus Methanofishera endochildressiae</name>
    <dbReference type="NCBI Taxonomy" id="2738884"/>
    <lineage>
        <taxon>Bacteria</taxon>
        <taxon>Pseudomonadati</taxon>
        <taxon>Pseudomonadota</taxon>
        <taxon>Gammaproteobacteria</taxon>
        <taxon>Candidatus Methanofishera</taxon>
    </lineage>
</organism>
<comment type="caution">
    <text evidence="8">The sequence shown here is derived from an EMBL/GenBank/DDBJ whole genome shotgun (WGS) entry which is preliminary data.</text>
</comment>
<comment type="subcellular location">
    <subcellularLocation>
        <location evidence="1">Cell membrane</location>
        <topology evidence="1">Multi-pass membrane protein</topology>
    </subcellularLocation>
</comment>
<keyword evidence="5 7" id="KW-1133">Transmembrane helix</keyword>
<dbReference type="PANTHER" id="PTHR42865">
    <property type="entry name" value="PROTON/GLUTAMATE-ASPARTATE SYMPORTER"/>
    <property type="match status" value="1"/>
</dbReference>
<dbReference type="GO" id="GO:0006835">
    <property type="term" value="P:dicarboxylic acid transport"/>
    <property type="evidence" value="ECO:0007669"/>
    <property type="project" value="TreeGrafter"/>
</dbReference>
<evidence type="ECO:0000256" key="4">
    <source>
        <dbReference type="ARBA" id="ARBA00022692"/>
    </source>
</evidence>
<dbReference type="InterPro" id="IPR001991">
    <property type="entry name" value="Na-dicarboxylate_symporter"/>
</dbReference>
<evidence type="ECO:0000256" key="7">
    <source>
        <dbReference type="SAM" id="Phobius"/>
    </source>
</evidence>
<dbReference type="Proteomes" id="UP000537890">
    <property type="component" value="Unassembled WGS sequence"/>
</dbReference>
<keyword evidence="4 7" id="KW-0812">Transmembrane</keyword>
<name>A0A7Z0MPX0_9GAMM</name>
<evidence type="ECO:0000313" key="9">
    <source>
        <dbReference type="Proteomes" id="UP000537890"/>
    </source>
</evidence>
<reference evidence="8 9" key="1">
    <citation type="submission" date="2020-05" db="EMBL/GenBank/DDBJ databases">
        <title>Horizontal transmission and recombination maintain forever young bacterial symbiont genomes.</title>
        <authorList>
            <person name="Russell S.L."/>
            <person name="Pepper-Tunick E."/>
            <person name="Svedberg J."/>
            <person name="Byrne A."/>
            <person name="Ruelas Castillo J."/>
            <person name="Vollmers C."/>
            <person name="Beinart R.A."/>
            <person name="Corbett-Detig R."/>
        </authorList>
    </citation>
    <scope>NUCLEOTIDE SEQUENCE [LARGE SCALE GENOMIC DNA]</scope>
    <source>
        <strain evidence="8">4727-3</strain>
    </source>
</reference>
<dbReference type="Gene3D" id="1.10.3860.10">
    <property type="entry name" value="Sodium:dicarboxylate symporter"/>
    <property type="match status" value="1"/>
</dbReference>